<keyword evidence="6" id="KW-0175">Coiled coil</keyword>
<keyword evidence="3" id="KW-0104">Cadmium</keyword>
<feature type="coiled-coil region" evidence="6">
    <location>
        <begin position="125"/>
        <end position="152"/>
    </location>
</feature>
<evidence type="ECO:0000313" key="8">
    <source>
        <dbReference type="Proteomes" id="UP000596742"/>
    </source>
</evidence>
<keyword evidence="5" id="KW-0480">Metal-thiolate cluster</keyword>
<evidence type="ECO:0000313" key="7">
    <source>
        <dbReference type="EMBL" id="VDI37725.1"/>
    </source>
</evidence>
<comment type="function">
    <text evidence="1">The metallothioneins are involved in the cellular sequestration of toxic metal ions.</text>
</comment>
<evidence type="ECO:0000256" key="4">
    <source>
        <dbReference type="ARBA" id="ARBA00022723"/>
    </source>
</evidence>
<evidence type="ECO:0000256" key="6">
    <source>
        <dbReference type="SAM" id="Coils"/>
    </source>
</evidence>
<evidence type="ECO:0000256" key="5">
    <source>
        <dbReference type="ARBA" id="ARBA00022851"/>
    </source>
</evidence>
<evidence type="ECO:0000256" key="3">
    <source>
        <dbReference type="ARBA" id="ARBA00022539"/>
    </source>
</evidence>
<comment type="caution">
    <text evidence="7">The sequence shown here is derived from an EMBL/GenBank/DDBJ whole genome shotgun (WGS) entry which is preliminary data.</text>
</comment>
<dbReference type="AlphaFoldDB" id="A0A8B6EQN0"/>
<protein>
    <submittedName>
        <fullName evidence="7">Uncharacterized protein</fullName>
    </submittedName>
</protein>
<dbReference type="EMBL" id="UYJE01005483">
    <property type="protein sequence ID" value="VDI37725.1"/>
    <property type="molecule type" value="Genomic_DNA"/>
</dbReference>
<keyword evidence="4" id="KW-0479">Metal-binding</keyword>
<reference evidence="7" key="1">
    <citation type="submission" date="2018-11" db="EMBL/GenBank/DDBJ databases">
        <authorList>
            <person name="Alioto T."/>
            <person name="Alioto T."/>
        </authorList>
    </citation>
    <scope>NUCLEOTIDE SEQUENCE</scope>
</reference>
<proteinExistence type="inferred from homology"/>
<dbReference type="Proteomes" id="UP000596742">
    <property type="component" value="Unassembled WGS sequence"/>
</dbReference>
<comment type="similarity">
    <text evidence="2">Belongs to the metallothionein superfamily. Type 2 family.</text>
</comment>
<name>A0A8B6EQN0_MYTGA</name>
<evidence type="ECO:0000256" key="2">
    <source>
        <dbReference type="ARBA" id="ARBA00005508"/>
    </source>
</evidence>
<dbReference type="InterPro" id="IPR001008">
    <property type="entry name" value="Metalthion_mollusc"/>
</dbReference>
<sequence length="249" mass="27600">MPGPCNCIETNVCICGTGCSGKCCQCGDACKCASGCGCSGCKVVCKCSGTCVCGCDCTSPANCKCESGCSCKHGNKPDHAKTSKQHVSAQLSLSDSDVDKIAEAVESKLVSKFSQMIQEIIDFEIKPLKNRVEQLEINRNRLMEKVDNLEQYGRRSLLRVSGIPESVGENTDLIVRSLFKEIDPAFNDLNVERTHRMALCHRLLQIHLQTMLYKVPKHQLNSSPRKRNKHMITATRDLRNNHDKSWYGL</sequence>
<dbReference type="PRINTS" id="PR00875">
    <property type="entry name" value="MTMOLLUSC"/>
</dbReference>
<keyword evidence="8" id="KW-1185">Reference proteome</keyword>
<dbReference type="GO" id="GO:0046872">
    <property type="term" value="F:metal ion binding"/>
    <property type="evidence" value="ECO:0007669"/>
    <property type="project" value="UniProtKB-KW"/>
</dbReference>
<dbReference type="OrthoDB" id="10066957at2759"/>
<accession>A0A8B6EQN0</accession>
<organism evidence="7 8">
    <name type="scientific">Mytilus galloprovincialis</name>
    <name type="common">Mediterranean mussel</name>
    <dbReference type="NCBI Taxonomy" id="29158"/>
    <lineage>
        <taxon>Eukaryota</taxon>
        <taxon>Metazoa</taxon>
        <taxon>Spiralia</taxon>
        <taxon>Lophotrochozoa</taxon>
        <taxon>Mollusca</taxon>
        <taxon>Bivalvia</taxon>
        <taxon>Autobranchia</taxon>
        <taxon>Pteriomorphia</taxon>
        <taxon>Mytilida</taxon>
        <taxon>Mytiloidea</taxon>
        <taxon>Mytilidae</taxon>
        <taxon>Mytilinae</taxon>
        <taxon>Mytilus</taxon>
    </lineage>
</organism>
<evidence type="ECO:0000256" key="1">
    <source>
        <dbReference type="ARBA" id="ARBA00002478"/>
    </source>
</evidence>
<gene>
    <name evidence="7" type="ORF">MGAL_10B085369</name>
</gene>